<comment type="caution">
    <text evidence="1">The sequence shown here is derived from an EMBL/GenBank/DDBJ whole genome shotgun (WGS) entry which is preliminary data.</text>
</comment>
<dbReference type="EMBL" id="AGNL01045717">
    <property type="protein sequence ID" value="EJK48548.1"/>
    <property type="molecule type" value="Genomic_DNA"/>
</dbReference>
<gene>
    <name evidence="1" type="ORF">THAOC_32648</name>
</gene>
<reference evidence="1 2" key="1">
    <citation type="journal article" date="2012" name="Genome Biol.">
        <title>Genome and low-iron response of an oceanic diatom adapted to chronic iron limitation.</title>
        <authorList>
            <person name="Lommer M."/>
            <person name="Specht M."/>
            <person name="Roy A.S."/>
            <person name="Kraemer L."/>
            <person name="Andreson R."/>
            <person name="Gutowska M.A."/>
            <person name="Wolf J."/>
            <person name="Bergner S.V."/>
            <person name="Schilhabel M.B."/>
            <person name="Klostermeier U.C."/>
            <person name="Beiko R.G."/>
            <person name="Rosenstiel P."/>
            <person name="Hippler M."/>
            <person name="Laroche J."/>
        </authorList>
    </citation>
    <scope>NUCLEOTIDE SEQUENCE [LARGE SCALE GENOMIC DNA]</scope>
    <source>
        <strain evidence="1 2">CCMP1005</strain>
    </source>
</reference>
<sequence length="73" mass="8242">MHLVFIAAPHCLAEIHPAASRAWLTQIQMTCFYGAMDPFQMNGEGIQKAQGRTTNCNKKYSVKYCSIMFDVIL</sequence>
<accession>K0R5J1</accession>
<evidence type="ECO:0000313" key="2">
    <source>
        <dbReference type="Proteomes" id="UP000266841"/>
    </source>
</evidence>
<proteinExistence type="predicted"/>
<dbReference type="AlphaFoldDB" id="K0R5J1"/>
<organism evidence="1 2">
    <name type="scientific">Thalassiosira oceanica</name>
    <name type="common">Marine diatom</name>
    <dbReference type="NCBI Taxonomy" id="159749"/>
    <lineage>
        <taxon>Eukaryota</taxon>
        <taxon>Sar</taxon>
        <taxon>Stramenopiles</taxon>
        <taxon>Ochrophyta</taxon>
        <taxon>Bacillariophyta</taxon>
        <taxon>Coscinodiscophyceae</taxon>
        <taxon>Thalassiosirophycidae</taxon>
        <taxon>Thalassiosirales</taxon>
        <taxon>Thalassiosiraceae</taxon>
        <taxon>Thalassiosira</taxon>
    </lineage>
</organism>
<keyword evidence="2" id="KW-1185">Reference proteome</keyword>
<protein>
    <submittedName>
        <fullName evidence="1">Uncharacterized protein</fullName>
    </submittedName>
</protein>
<evidence type="ECO:0000313" key="1">
    <source>
        <dbReference type="EMBL" id="EJK48548.1"/>
    </source>
</evidence>
<dbReference type="Proteomes" id="UP000266841">
    <property type="component" value="Unassembled WGS sequence"/>
</dbReference>
<name>K0R5J1_THAOC</name>